<protein>
    <submittedName>
        <fullName evidence="1">Uncharacterized protein</fullName>
    </submittedName>
</protein>
<accession>A0A387BHA8</accession>
<dbReference type="RefSeq" id="WP_120788937.1">
    <property type="nucleotide sequence ID" value="NZ_CP032624.1"/>
</dbReference>
<keyword evidence="2" id="KW-1185">Reference proteome</keyword>
<name>A0A387BHA8_9MICO</name>
<dbReference type="EMBL" id="CP032624">
    <property type="protein sequence ID" value="AYG03405.1"/>
    <property type="molecule type" value="Genomic_DNA"/>
</dbReference>
<reference evidence="1 2" key="1">
    <citation type="submission" date="2018-09" db="EMBL/GenBank/DDBJ databases">
        <title>Genome sequencing of strain 2DFW10M-5.</title>
        <authorList>
            <person name="Heo J."/>
            <person name="Kim S.-J."/>
            <person name="Kwon S.-W."/>
        </authorList>
    </citation>
    <scope>NUCLEOTIDE SEQUENCE [LARGE SCALE GENOMIC DNA]</scope>
    <source>
        <strain evidence="1 2">2DFW10M-5</strain>
    </source>
</reference>
<gene>
    <name evidence="1" type="ORF">D7I44_07570</name>
</gene>
<sequence length="179" mass="20042">MREALAEVLRRHLVAAAWLNDVSVADFVESAPQEVWSLAVVLWPDAILGNEERNDLLGVIAADVEEHLGRPVRLVEHDLGVQFSRIGQIFDDRMSGRWFAVSEAARRLSETRLAETYDREQTLDALKSLAAAGSWLAMGVDTIKTPGMDRDELREISELLDRVHGLAWLAHNRMQSTGD</sequence>
<dbReference type="KEGG" id="gry:D7I44_07570"/>
<dbReference type="Proteomes" id="UP000275069">
    <property type="component" value="Chromosome"/>
</dbReference>
<organism evidence="1 2">
    <name type="scientific">Gryllotalpicola protaetiae</name>
    <dbReference type="NCBI Taxonomy" id="2419771"/>
    <lineage>
        <taxon>Bacteria</taxon>
        <taxon>Bacillati</taxon>
        <taxon>Actinomycetota</taxon>
        <taxon>Actinomycetes</taxon>
        <taxon>Micrococcales</taxon>
        <taxon>Microbacteriaceae</taxon>
        <taxon>Gryllotalpicola</taxon>
    </lineage>
</organism>
<evidence type="ECO:0000313" key="1">
    <source>
        <dbReference type="EMBL" id="AYG03405.1"/>
    </source>
</evidence>
<proteinExistence type="predicted"/>
<evidence type="ECO:0000313" key="2">
    <source>
        <dbReference type="Proteomes" id="UP000275069"/>
    </source>
</evidence>
<dbReference type="AlphaFoldDB" id="A0A387BHA8"/>